<dbReference type="AlphaFoldDB" id="A0A263D5L1"/>
<dbReference type="CDD" id="cd03784">
    <property type="entry name" value="GT1_Gtf-like"/>
    <property type="match status" value="1"/>
</dbReference>
<dbReference type="SUPFAM" id="SSF53756">
    <property type="entry name" value="UDP-Glycosyltransferase/glycogen phosphorylase"/>
    <property type="match status" value="1"/>
</dbReference>
<feature type="domain" description="Erythromycin biosynthesis protein CIII-like C-terminal" evidence="2">
    <location>
        <begin position="233"/>
        <end position="375"/>
    </location>
</feature>
<evidence type="ECO:0000259" key="2">
    <source>
        <dbReference type="Pfam" id="PF06722"/>
    </source>
</evidence>
<dbReference type="Pfam" id="PF06722">
    <property type="entry name" value="EryCIII-like_C"/>
    <property type="match status" value="1"/>
</dbReference>
<dbReference type="RefSeq" id="WP_094862583.1">
    <property type="nucleotide sequence ID" value="NZ_NKYE01000005.1"/>
</dbReference>
<reference evidence="3 4" key="1">
    <citation type="submission" date="2017-07" db="EMBL/GenBank/DDBJ databases">
        <title>Amycolatopsis antarcticus sp. nov., isolated from the surface of an Antarcticus brown macroalga.</title>
        <authorList>
            <person name="Wang J."/>
            <person name="Leiva S."/>
            <person name="Huang J."/>
            <person name="Huang Y."/>
        </authorList>
    </citation>
    <scope>NUCLEOTIDE SEQUENCE [LARGE SCALE GENOMIC DNA]</scope>
    <source>
        <strain evidence="3 4">AU-G6</strain>
    </source>
</reference>
<dbReference type="PANTHER" id="PTHR48050">
    <property type="entry name" value="STEROL 3-BETA-GLUCOSYLTRANSFERASE"/>
    <property type="match status" value="1"/>
</dbReference>
<sequence>MRILFTFTGGSGHVEPMLPIATAARDAGHEIAFTGRATSLVPLTRAGFTTFESGPTWKDPATRMELQEVDVERELRDVRDGFADRIARARAADVVELCERWRPDLLVCEEVDFGGVIAAERMGLPYAGVLVIASGSLIRPDMLAEPLNAIRAEHGLPADPDLEMLRKHLVLSPFPPSHRDPDFPLPPTAHPFRPPMDLAAQTPKWLDESTGTPLVYVTLGTVLNMESGDLFSRILDGLAELPVNLVATVGRQINPAELGPQPPNVRVEQFVPQHALLPHCAAVLTHGGSGSTVGALTHGVPMVMVPMGADQPMNADLCVRLGTGRVLDPIALTPVSVREAMADVLANPGYRAAAGRLRTEIAGLPPASHTVELLERLVAQWRPVRAT</sequence>
<accession>A0A263D5L1</accession>
<protein>
    <submittedName>
        <fullName evidence="3">MGT family glycosyl transferase</fullName>
    </submittedName>
</protein>
<dbReference type="InParanoid" id="A0A263D5L1"/>
<keyword evidence="4" id="KW-1185">Reference proteome</keyword>
<comment type="caution">
    <text evidence="3">The sequence shown here is derived from an EMBL/GenBank/DDBJ whole genome shotgun (WGS) entry which is preliminary data.</text>
</comment>
<dbReference type="Proteomes" id="UP000242444">
    <property type="component" value="Unassembled WGS sequence"/>
</dbReference>
<dbReference type="InterPro" id="IPR010610">
    <property type="entry name" value="EryCIII-like_C"/>
</dbReference>
<dbReference type="PROSITE" id="PS00375">
    <property type="entry name" value="UDPGT"/>
    <property type="match status" value="1"/>
</dbReference>
<dbReference type="GO" id="GO:0016758">
    <property type="term" value="F:hexosyltransferase activity"/>
    <property type="evidence" value="ECO:0007669"/>
    <property type="project" value="UniProtKB-ARBA"/>
</dbReference>
<evidence type="ECO:0000313" key="3">
    <source>
        <dbReference type="EMBL" id="OZM73328.1"/>
    </source>
</evidence>
<dbReference type="InterPro" id="IPR050426">
    <property type="entry name" value="Glycosyltransferase_28"/>
</dbReference>
<dbReference type="FunFam" id="3.40.50.2000:FF:000072">
    <property type="entry name" value="Glycosyl transferase"/>
    <property type="match status" value="1"/>
</dbReference>
<organism evidence="3 4">
    <name type="scientific">Amycolatopsis antarctica</name>
    <dbReference type="NCBI Taxonomy" id="1854586"/>
    <lineage>
        <taxon>Bacteria</taxon>
        <taxon>Bacillati</taxon>
        <taxon>Actinomycetota</taxon>
        <taxon>Actinomycetes</taxon>
        <taxon>Pseudonocardiales</taxon>
        <taxon>Pseudonocardiaceae</taxon>
        <taxon>Amycolatopsis</taxon>
    </lineage>
</organism>
<dbReference type="InterPro" id="IPR035595">
    <property type="entry name" value="UDP_glycos_trans_CS"/>
</dbReference>
<dbReference type="EMBL" id="NKYE01000005">
    <property type="protein sequence ID" value="OZM73328.1"/>
    <property type="molecule type" value="Genomic_DNA"/>
</dbReference>
<gene>
    <name evidence="3" type="ORF">CFN78_10795</name>
</gene>
<dbReference type="FunCoup" id="A0A263D5L1">
    <property type="interactions" value="9"/>
</dbReference>
<proteinExistence type="predicted"/>
<evidence type="ECO:0000313" key="4">
    <source>
        <dbReference type="Proteomes" id="UP000242444"/>
    </source>
</evidence>
<dbReference type="PANTHER" id="PTHR48050:SF13">
    <property type="entry name" value="STEROL 3-BETA-GLUCOSYLTRANSFERASE UGT80A2"/>
    <property type="match status" value="1"/>
</dbReference>
<dbReference type="Gene3D" id="3.40.50.2000">
    <property type="entry name" value="Glycogen Phosphorylase B"/>
    <property type="match status" value="2"/>
</dbReference>
<dbReference type="OrthoDB" id="6620093at2"/>
<dbReference type="GO" id="GO:0008194">
    <property type="term" value="F:UDP-glycosyltransferase activity"/>
    <property type="evidence" value="ECO:0007669"/>
    <property type="project" value="InterPro"/>
</dbReference>
<evidence type="ECO:0000256" key="1">
    <source>
        <dbReference type="ARBA" id="ARBA00022679"/>
    </source>
</evidence>
<dbReference type="GO" id="GO:0017000">
    <property type="term" value="P:antibiotic biosynthetic process"/>
    <property type="evidence" value="ECO:0007669"/>
    <property type="project" value="UniProtKB-ARBA"/>
</dbReference>
<dbReference type="InterPro" id="IPR002213">
    <property type="entry name" value="UDP_glucos_trans"/>
</dbReference>
<keyword evidence="1 3" id="KW-0808">Transferase</keyword>
<name>A0A263D5L1_9PSEU</name>